<evidence type="ECO:0000313" key="14">
    <source>
        <dbReference type="EMBL" id="CEP78247.1"/>
    </source>
</evidence>
<evidence type="ECO:0000256" key="9">
    <source>
        <dbReference type="ARBA" id="ARBA00023316"/>
    </source>
</evidence>
<dbReference type="Gene3D" id="3.65.10.10">
    <property type="entry name" value="Enolpyruvate transferase domain"/>
    <property type="match status" value="2"/>
</dbReference>
<sequence>MKSIGLDTTGKMIVKGPQKARGEVIVSGSKNAVLPIMGASLLTDEEIVLNNVPDLADVKTMIEILESAGKEIDRYDDQLIIRGTGRINSDIPYEPVRKMRASFNVYGPLTIRNGYAKVALPGGCSIGARPVDFHLEGLKKLGIESTVEHGFVMSSISKPNKEINVTLPFPSVGATEHILTTACLLKGVKTTITNCAIEPEVTDLGNFLNKMGARISGIGTSILKIEGVDKLGGINYTIIPDRIEAGTFIIMGILIGENLVIKNVTAEHLDALFSVFEKIGSPINYDKKKREVKVGAVPLQSLKNISMETSPYPGFPTDLQPQITTLLSLVPGRSTITETVFKSRFYHIDELNRMGAKIRVEDNTAIIEGVNKLTGAPVEATDLRAAAALLIAGLVAEGETVITNVDHIFRGYENIQEKLERLGIDLLYIK</sequence>
<reference evidence="15" key="1">
    <citation type="submission" date="2014-11" db="EMBL/GenBank/DDBJ databases">
        <authorList>
            <person name="Wibberg D."/>
        </authorList>
    </citation>
    <scope>NUCLEOTIDE SEQUENCE [LARGE SCALE GENOMIC DNA]</scope>
    <source>
        <strain evidence="15">L3</strain>
    </source>
</reference>
<comment type="subcellular location">
    <subcellularLocation>
        <location evidence="1 12">Cytoplasm</location>
    </subcellularLocation>
</comment>
<dbReference type="Pfam" id="PF00275">
    <property type="entry name" value="EPSP_synthase"/>
    <property type="match status" value="1"/>
</dbReference>
<gene>
    <name evidence="12 14" type="primary">murA</name>
    <name evidence="14" type="ORF">DTL3_0943</name>
</gene>
<feature type="binding site" evidence="12">
    <location>
        <position position="100"/>
    </location>
    <ligand>
        <name>UDP-N-acetyl-alpha-D-glucosamine</name>
        <dbReference type="ChEBI" id="CHEBI:57705"/>
    </ligand>
</feature>
<dbReference type="STRING" id="1006576.DTL3_0943"/>
<dbReference type="InterPro" id="IPR013792">
    <property type="entry name" value="RNA3'P_cycl/enolpyr_Trfase_a/b"/>
</dbReference>
<comment type="function">
    <text evidence="12">Cell wall formation. Adds enolpyruvyl to UDP-N-acetylglucosamine.</text>
</comment>
<feature type="binding site" evidence="12">
    <location>
        <position position="318"/>
    </location>
    <ligand>
        <name>UDP-N-acetyl-alpha-D-glucosamine</name>
        <dbReference type="ChEBI" id="CHEBI:57705"/>
    </ligand>
</feature>
<feature type="binding site" evidence="12">
    <location>
        <position position="340"/>
    </location>
    <ligand>
        <name>UDP-N-acetyl-alpha-D-glucosamine</name>
        <dbReference type="ChEBI" id="CHEBI:57705"/>
    </ligand>
</feature>
<dbReference type="InterPro" id="IPR001986">
    <property type="entry name" value="Enolpyruvate_Tfrase_dom"/>
</dbReference>
<dbReference type="EC" id="2.5.1.7" evidence="12"/>
<dbReference type="InterPro" id="IPR036968">
    <property type="entry name" value="Enolpyruvate_Tfrase_sf"/>
</dbReference>
<dbReference type="NCBIfam" id="TIGR01072">
    <property type="entry name" value="murA"/>
    <property type="match status" value="1"/>
</dbReference>
<dbReference type="PATRIC" id="fig|1006576.9.peg.931"/>
<dbReference type="UniPathway" id="UPA00219"/>
<comment type="similarity">
    <text evidence="10 12">Belongs to the EPSP synthase family. MurA subfamily.</text>
</comment>
<keyword evidence="4 12" id="KW-0132">Cell division</keyword>
<dbReference type="InterPro" id="IPR005750">
    <property type="entry name" value="UDP_GlcNAc_COvinyl_MurA"/>
</dbReference>
<dbReference type="HOGENOM" id="CLU_027387_0_0_0"/>
<dbReference type="GO" id="GO:0008360">
    <property type="term" value="P:regulation of cell shape"/>
    <property type="evidence" value="ECO:0007669"/>
    <property type="project" value="UniProtKB-KW"/>
</dbReference>
<comment type="pathway">
    <text evidence="2 12">Cell wall biogenesis; peptidoglycan biosynthesis.</text>
</comment>
<dbReference type="NCBIfam" id="NF006873">
    <property type="entry name" value="PRK09369.1"/>
    <property type="match status" value="1"/>
</dbReference>
<dbReference type="EMBL" id="LN824141">
    <property type="protein sequence ID" value="CEP78247.1"/>
    <property type="molecule type" value="Genomic_DNA"/>
</dbReference>
<keyword evidence="6 12" id="KW-0133">Cell shape</keyword>
<evidence type="ECO:0000256" key="1">
    <source>
        <dbReference type="ARBA" id="ARBA00004496"/>
    </source>
</evidence>
<accession>A0A0C7NQW6</accession>
<feature type="binding site" evidence="12">
    <location>
        <begin position="30"/>
        <end position="31"/>
    </location>
    <ligand>
        <name>phosphoenolpyruvate</name>
        <dbReference type="ChEBI" id="CHEBI:58702"/>
    </ligand>
</feature>
<dbReference type="HAMAP" id="MF_00111">
    <property type="entry name" value="MurA"/>
    <property type="match status" value="1"/>
</dbReference>
<evidence type="ECO:0000256" key="2">
    <source>
        <dbReference type="ARBA" id="ARBA00004752"/>
    </source>
</evidence>
<comment type="caution">
    <text evidence="12">Lacks conserved residue(s) required for the propagation of feature annotation.</text>
</comment>
<dbReference type="GO" id="GO:0009252">
    <property type="term" value="P:peptidoglycan biosynthetic process"/>
    <property type="evidence" value="ECO:0007669"/>
    <property type="project" value="UniProtKB-UniRule"/>
</dbReference>
<dbReference type="CDD" id="cd01555">
    <property type="entry name" value="UdpNAET"/>
    <property type="match status" value="1"/>
</dbReference>
<dbReference type="PANTHER" id="PTHR43783:SF1">
    <property type="entry name" value="UDP-N-ACETYLGLUCOSAMINE 1-CARBOXYVINYLTRANSFERASE"/>
    <property type="match status" value="1"/>
</dbReference>
<dbReference type="GO" id="GO:0071555">
    <property type="term" value="P:cell wall organization"/>
    <property type="evidence" value="ECO:0007669"/>
    <property type="project" value="UniProtKB-KW"/>
</dbReference>
<evidence type="ECO:0000256" key="4">
    <source>
        <dbReference type="ARBA" id="ARBA00022618"/>
    </source>
</evidence>
<proteinExistence type="inferred from homology"/>
<dbReference type="PANTHER" id="PTHR43783">
    <property type="entry name" value="UDP-N-ACETYLGLUCOSAMINE 1-CARBOXYVINYLTRANSFERASE"/>
    <property type="match status" value="1"/>
</dbReference>
<dbReference type="GO" id="GO:0019277">
    <property type="term" value="P:UDP-N-acetylgalactosamine biosynthetic process"/>
    <property type="evidence" value="ECO:0007669"/>
    <property type="project" value="InterPro"/>
</dbReference>
<dbReference type="KEGG" id="dtn:DTL3_0943"/>
<keyword evidence="12" id="KW-0670">Pyruvate</keyword>
<evidence type="ECO:0000256" key="11">
    <source>
        <dbReference type="ARBA" id="ARBA00047527"/>
    </source>
</evidence>
<evidence type="ECO:0000256" key="7">
    <source>
        <dbReference type="ARBA" id="ARBA00022984"/>
    </source>
</evidence>
<dbReference type="Proteomes" id="UP000032809">
    <property type="component" value="Chromosome I"/>
</dbReference>
<evidence type="ECO:0000256" key="10">
    <source>
        <dbReference type="ARBA" id="ARBA00038367"/>
    </source>
</evidence>
<evidence type="ECO:0000256" key="8">
    <source>
        <dbReference type="ARBA" id="ARBA00023306"/>
    </source>
</evidence>
<feature type="modified residue" description="2-(S-cysteinyl)pyruvic acid O-phosphothioketal" evidence="12">
    <location>
        <position position="124"/>
    </location>
</feature>
<feature type="active site" description="Proton donor" evidence="12">
    <location>
        <position position="124"/>
    </location>
</feature>
<evidence type="ECO:0000256" key="3">
    <source>
        <dbReference type="ARBA" id="ARBA00022490"/>
    </source>
</evidence>
<dbReference type="OrthoDB" id="9803760at2"/>
<keyword evidence="5 12" id="KW-0808">Transferase</keyword>
<comment type="catalytic activity">
    <reaction evidence="11 12">
        <text>phosphoenolpyruvate + UDP-N-acetyl-alpha-D-glucosamine = UDP-N-acetyl-3-O-(1-carboxyvinyl)-alpha-D-glucosamine + phosphate</text>
        <dbReference type="Rhea" id="RHEA:18681"/>
        <dbReference type="ChEBI" id="CHEBI:43474"/>
        <dbReference type="ChEBI" id="CHEBI:57705"/>
        <dbReference type="ChEBI" id="CHEBI:58702"/>
        <dbReference type="ChEBI" id="CHEBI:68483"/>
        <dbReference type="EC" id="2.5.1.7"/>
    </reaction>
</comment>
<dbReference type="GO" id="GO:0051301">
    <property type="term" value="P:cell division"/>
    <property type="evidence" value="ECO:0007669"/>
    <property type="project" value="UniProtKB-KW"/>
</dbReference>
<dbReference type="GO" id="GO:0008760">
    <property type="term" value="F:UDP-N-acetylglucosamine 1-carboxyvinyltransferase activity"/>
    <property type="evidence" value="ECO:0007669"/>
    <property type="project" value="UniProtKB-UniRule"/>
</dbReference>
<evidence type="ECO:0000256" key="5">
    <source>
        <dbReference type="ARBA" id="ARBA00022679"/>
    </source>
</evidence>
<keyword evidence="3 12" id="KW-0963">Cytoplasm</keyword>
<feature type="domain" description="Enolpyruvate transferase" evidence="13">
    <location>
        <begin position="14"/>
        <end position="419"/>
    </location>
</feature>
<keyword evidence="15" id="KW-1185">Reference proteome</keyword>
<dbReference type="InterPro" id="IPR050068">
    <property type="entry name" value="MurA_subfamily"/>
</dbReference>
<organism evidence="14 15">
    <name type="scientific">Defluviitoga tunisiensis</name>
    <dbReference type="NCBI Taxonomy" id="1006576"/>
    <lineage>
        <taxon>Bacteria</taxon>
        <taxon>Thermotogati</taxon>
        <taxon>Thermotogota</taxon>
        <taxon>Thermotogae</taxon>
        <taxon>Petrotogales</taxon>
        <taxon>Petrotogaceae</taxon>
        <taxon>Defluviitoga</taxon>
    </lineage>
</organism>
<dbReference type="SUPFAM" id="SSF55205">
    <property type="entry name" value="EPT/RTPC-like"/>
    <property type="match status" value="1"/>
</dbReference>
<name>A0A0C7NQW6_DEFTU</name>
<keyword evidence="8 12" id="KW-0131">Cell cycle</keyword>
<evidence type="ECO:0000256" key="12">
    <source>
        <dbReference type="HAMAP-Rule" id="MF_00111"/>
    </source>
</evidence>
<dbReference type="AlphaFoldDB" id="A0A0C7NQW6"/>
<dbReference type="GO" id="GO:0005737">
    <property type="term" value="C:cytoplasm"/>
    <property type="evidence" value="ECO:0007669"/>
    <property type="project" value="UniProtKB-SubCell"/>
</dbReference>
<keyword evidence="9 12" id="KW-0961">Cell wall biogenesis/degradation</keyword>
<evidence type="ECO:0000259" key="13">
    <source>
        <dbReference type="Pfam" id="PF00275"/>
    </source>
</evidence>
<evidence type="ECO:0000256" key="6">
    <source>
        <dbReference type="ARBA" id="ARBA00022960"/>
    </source>
</evidence>
<evidence type="ECO:0000313" key="15">
    <source>
        <dbReference type="Proteomes" id="UP000032809"/>
    </source>
</evidence>
<keyword evidence="7 12" id="KW-0573">Peptidoglycan synthesis</keyword>
<protein>
    <recommendedName>
        <fullName evidence="12">UDP-N-acetylglucosamine 1-carboxyvinyltransferase</fullName>
        <ecNumber evidence="12">2.5.1.7</ecNumber>
    </recommendedName>
    <alternativeName>
        <fullName evidence="12">Enoylpyruvate transferase</fullName>
    </alternativeName>
    <alternativeName>
        <fullName evidence="12">UDP-N-acetylglucosamine enolpyruvyl transferase</fullName>
        <shortName evidence="12">EPT</shortName>
    </alternativeName>
</protein>